<feature type="chain" id="PRO_5020582197" evidence="12">
    <location>
        <begin position="24"/>
        <end position="861"/>
    </location>
</feature>
<accession>A0A4Q1JLZ3</accession>
<comment type="caution">
    <text evidence="15">The sequence shown here is derived from an EMBL/GenBank/DDBJ whole genome shotgun (WGS) entry which is preliminary data.</text>
</comment>
<keyword evidence="9 10" id="KW-0998">Cell outer membrane</keyword>
<evidence type="ECO:0000256" key="10">
    <source>
        <dbReference type="PROSITE-ProRule" id="PRU01360"/>
    </source>
</evidence>
<dbReference type="InterPro" id="IPR037066">
    <property type="entry name" value="Plug_dom_sf"/>
</dbReference>
<dbReference type="AlphaFoldDB" id="A0A4Q1JLZ3"/>
<dbReference type="Gene3D" id="2.40.170.20">
    <property type="entry name" value="TonB-dependent receptor, beta-barrel domain"/>
    <property type="match status" value="1"/>
</dbReference>
<feature type="signal peptide" evidence="12">
    <location>
        <begin position="1"/>
        <end position="23"/>
    </location>
</feature>
<keyword evidence="2 10" id="KW-0813">Transport</keyword>
<keyword evidence="4 10" id="KW-0812">Transmembrane</keyword>
<organism evidence="15 16">
    <name type="scientific">Ancylomarina salipaludis</name>
    <dbReference type="NCBI Taxonomy" id="2501299"/>
    <lineage>
        <taxon>Bacteria</taxon>
        <taxon>Pseudomonadati</taxon>
        <taxon>Bacteroidota</taxon>
        <taxon>Bacteroidia</taxon>
        <taxon>Marinilabiliales</taxon>
        <taxon>Marinifilaceae</taxon>
        <taxon>Ancylomarina</taxon>
    </lineage>
</organism>
<comment type="subcellular location">
    <subcellularLocation>
        <location evidence="1 10">Cell outer membrane</location>
        <topology evidence="1 10">Multi-pass membrane protein</topology>
    </subcellularLocation>
</comment>
<keyword evidence="7 10" id="KW-0472">Membrane</keyword>
<comment type="similarity">
    <text evidence="10 11">Belongs to the TonB-dependent receptor family.</text>
</comment>
<dbReference type="OrthoDB" id="9761152at2"/>
<dbReference type="PANTHER" id="PTHR30069">
    <property type="entry name" value="TONB-DEPENDENT OUTER MEMBRANE RECEPTOR"/>
    <property type="match status" value="1"/>
</dbReference>
<dbReference type="Gene3D" id="2.170.130.10">
    <property type="entry name" value="TonB-dependent receptor, plug domain"/>
    <property type="match status" value="1"/>
</dbReference>
<evidence type="ECO:0000256" key="6">
    <source>
        <dbReference type="ARBA" id="ARBA00023077"/>
    </source>
</evidence>
<name>A0A4Q1JLZ3_9BACT</name>
<protein>
    <submittedName>
        <fullName evidence="15">TonB-dependent receptor</fullName>
    </submittedName>
</protein>
<feature type="domain" description="TonB-dependent receptor plug" evidence="14">
    <location>
        <begin position="117"/>
        <end position="216"/>
    </location>
</feature>
<evidence type="ECO:0000256" key="1">
    <source>
        <dbReference type="ARBA" id="ARBA00004571"/>
    </source>
</evidence>
<dbReference type="SUPFAM" id="SSF56935">
    <property type="entry name" value="Porins"/>
    <property type="match status" value="1"/>
</dbReference>
<dbReference type="InterPro" id="IPR010917">
    <property type="entry name" value="TonB_rcpt_CS"/>
</dbReference>
<feature type="domain" description="TonB-dependent receptor-like beta-barrel" evidence="13">
    <location>
        <begin position="324"/>
        <end position="811"/>
    </location>
</feature>
<evidence type="ECO:0000256" key="5">
    <source>
        <dbReference type="ARBA" id="ARBA00022729"/>
    </source>
</evidence>
<dbReference type="Pfam" id="PF07715">
    <property type="entry name" value="Plug"/>
    <property type="match status" value="1"/>
</dbReference>
<evidence type="ECO:0000256" key="11">
    <source>
        <dbReference type="RuleBase" id="RU003357"/>
    </source>
</evidence>
<evidence type="ECO:0000313" key="16">
    <source>
        <dbReference type="Proteomes" id="UP000289703"/>
    </source>
</evidence>
<sequence>MKKAMRSILSMAALMMLSVAAIAQTTVKGVVVDGSTNETLPGASVVIPGTATGTVTGFDGAFVLEVPNGTKTILVSFVGFLDKELTLNGTQDFGTIKLESDAVGLNEVSVMASVAIQRKTPVAVSTISPEIIQEKLGTQEFPEVLKSTPGVYATKQGGGFGDSRINMRGFASENIAVMINGIPVNDMEWGGVYWSNWAGLSDVTRSMQTQRGLGAAKIAAPSVGGSINILTKTTDMKKGGSVFSGIGNDGYKKTAVTLSTGLMDNGYAITFSGSKTEGDGYIMGTPFEGYSYFLNVSKQINEKHQLSFTAFGAPQWHDQRSRYDARKIEEWRDFKDGYKFNATYGFDVNGEYMNVSHNFYHKPQISLNHFWTIDEKTSVSTAVYASISTGGGWSAQGNERSRLYGSDTEYRTIEGYKDYARIQQENSIDPNGSQAIIGVSNNNHQWYGLLSTINKDLTDELNFSGGIDMRYYIGEHTRTVGDLLGGAFFIDPNREDSDVLANDEKLKEGDVIGRDYDGIVLSTGGFAQIEYTTGNLSSFVSGAISNTNYKRRDRFYYDDKTSKAYNYIGGTLKGGANYNINEYHNVFANIGAISRAPYFSNVFTAKDFSNVANEDAVNEKIYSVELGYGYKSSIISANVNAYYTMWNDKAVTGLVDRTDPDAGSYNMTGVNALHKGIEIDIKAKPADGLSIYAMLSIGDWKWQDDTEALIFDRDGKPVDENGNVVEAGSDKQNKVSANIANVSVGDAAQTTAAIGANYKLTKDLKIGVDYNYFARLFSNPTNVTDLAGTNTWEVPDYGVVDANVKYTFAVGPFTAIASAKVMNLFDAEYIADSYATTNKWQDATVFYGFGRTWTASLKFKF</sequence>
<proteinExistence type="inferred from homology"/>
<dbReference type="GO" id="GO:0044718">
    <property type="term" value="P:siderophore transmembrane transport"/>
    <property type="evidence" value="ECO:0007669"/>
    <property type="project" value="TreeGrafter"/>
</dbReference>
<dbReference type="SUPFAM" id="SSF49464">
    <property type="entry name" value="Carboxypeptidase regulatory domain-like"/>
    <property type="match status" value="1"/>
</dbReference>
<dbReference type="PANTHER" id="PTHR30069:SF29">
    <property type="entry name" value="HEMOGLOBIN AND HEMOGLOBIN-HAPTOGLOBIN-BINDING PROTEIN 1-RELATED"/>
    <property type="match status" value="1"/>
</dbReference>
<keyword evidence="16" id="KW-1185">Reference proteome</keyword>
<evidence type="ECO:0000259" key="13">
    <source>
        <dbReference type="Pfam" id="PF00593"/>
    </source>
</evidence>
<evidence type="ECO:0000256" key="8">
    <source>
        <dbReference type="ARBA" id="ARBA00023170"/>
    </source>
</evidence>
<dbReference type="InterPro" id="IPR039426">
    <property type="entry name" value="TonB-dep_rcpt-like"/>
</dbReference>
<dbReference type="PROSITE" id="PS01156">
    <property type="entry name" value="TONB_DEPENDENT_REC_2"/>
    <property type="match status" value="1"/>
</dbReference>
<keyword evidence="3 10" id="KW-1134">Transmembrane beta strand</keyword>
<dbReference type="GO" id="GO:0015344">
    <property type="term" value="F:siderophore uptake transmembrane transporter activity"/>
    <property type="evidence" value="ECO:0007669"/>
    <property type="project" value="TreeGrafter"/>
</dbReference>
<keyword evidence="6 11" id="KW-0798">TonB box</keyword>
<dbReference type="InterPro" id="IPR036942">
    <property type="entry name" value="Beta-barrel_TonB_sf"/>
</dbReference>
<dbReference type="Pfam" id="PF00593">
    <property type="entry name" value="TonB_dep_Rec_b-barrel"/>
    <property type="match status" value="1"/>
</dbReference>
<dbReference type="EMBL" id="SAXA01000006">
    <property type="protein sequence ID" value="RXQ94976.1"/>
    <property type="molecule type" value="Genomic_DNA"/>
</dbReference>
<dbReference type="InterPro" id="IPR000531">
    <property type="entry name" value="Beta-barrel_TonB"/>
</dbReference>
<dbReference type="RefSeq" id="WP_129254134.1">
    <property type="nucleotide sequence ID" value="NZ_SAXA01000006.1"/>
</dbReference>
<evidence type="ECO:0000256" key="2">
    <source>
        <dbReference type="ARBA" id="ARBA00022448"/>
    </source>
</evidence>
<keyword evidence="5 12" id="KW-0732">Signal</keyword>
<evidence type="ECO:0000313" key="15">
    <source>
        <dbReference type="EMBL" id="RXQ94976.1"/>
    </source>
</evidence>
<dbReference type="InterPro" id="IPR012910">
    <property type="entry name" value="Plug_dom"/>
</dbReference>
<dbReference type="Gene3D" id="2.60.40.1120">
    <property type="entry name" value="Carboxypeptidase-like, regulatory domain"/>
    <property type="match status" value="1"/>
</dbReference>
<gene>
    <name evidence="15" type="ORF">EO244_07955</name>
</gene>
<evidence type="ECO:0000256" key="9">
    <source>
        <dbReference type="ARBA" id="ARBA00023237"/>
    </source>
</evidence>
<dbReference type="GO" id="GO:0009279">
    <property type="term" value="C:cell outer membrane"/>
    <property type="evidence" value="ECO:0007669"/>
    <property type="project" value="UniProtKB-SubCell"/>
</dbReference>
<dbReference type="Pfam" id="PF13715">
    <property type="entry name" value="CarbopepD_reg_2"/>
    <property type="match status" value="1"/>
</dbReference>
<evidence type="ECO:0000256" key="3">
    <source>
        <dbReference type="ARBA" id="ARBA00022452"/>
    </source>
</evidence>
<evidence type="ECO:0000256" key="7">
    <source>
        <dbReference type="ARBA" id="ARBA00023136"/>
    </source>
</evidence>
<dbReference type="Proteomes" id="UP000289703">
    <property type="component" value="Unassembled WGS sequence"/>
</dbReference>
<dbReference type="PROSITE" id="PS52016">
    <property type="entry name" value="TONB_DEPENDENT_REC_3"/>
    <property type="match status" value="1"/>
</dbReference>
<dbReference type="InterPro" id="IPR008969">
    <property type="entry name" value="CarboxyPept-like_regulatory"/>
</dbReference>
<evidence type="ECO:0000259" key="14">
    <source>
        <dbReference type="Pfam" id="PF07715"/>
    </source>
</evidence>
<keyword evidence="8 15" id="KW-0675">Receptor</keyword>
<evidence type="ECO:0000256" key="4">
    <source>
        <dbReference type="ARBA" id="ARBA00022692"/>
    </source>
</evidence>
<evidence type="ECO:0000256" key="12">
    <source>
        <dbReference type="SAM" id="SignalP"/>
    </source>
</evidence>
<reference evidence="15 16" key="1">
    <citation type="submission" date="2019-01" db="EMBL/GenBank/DDBJ databases">
        <title>Ancylomarina salipaludis sp. nov., isolated from a salt marsh.</title>
        <authorList>
            <person name="Yoon J.-H."/>
        </authorList>
    </citation>
    <scope>NUCLEOTIDE SEQUENCE [LARGE SCALE GENOMIC DNA]</scope>
    <source>
        <strain evidence="15 16">SHSM-M15</strain>
    </source>
</reference>